<keyword evidence="5 9" id="KW-0032">Aminotransferase</keyword>
<evidence type="ECO:0000256" key="9">
    <source>
        <dbReference type="RuleBase" id="RU365036"/>
    </source>
</evidence>
<dbReference type="InterPro" id="IPR005814">
    <property type="entry name" value="Aminotrans_3"/>
</dbReference>
<evidence type="ECO:0000256" key="8">
    <source>
        <dbReference type="RuleBase" id="RU003560"/>
    </source>
</evidence>
<evidence type="ECO:0000256" key="3">
    <source>
        <dbReference type="ARBA" id="ARBA00008954"/>
    </source>
</evidence>
<evidence type="ECO:0000256" key="4">
    <source>
        <dbReference type="ARBA" id="ARBA00012924"/>
    </source>
</evidence>
<dbReference type="FunFam" id="3.90.1150.10:FF:000152">
    <property type="entry name" value="Ornithine aminotransferase"/>
    <property type="match status" value="1"/>
</dbReference>
<dbReference type="InterPro" id="IPR015424">
    <property type="entry name" value="PyrdxlP-dep_Trfase"/>
</dbReference>
<dbReference type="InterPro" id="IPR050103">
    <property type="entry name" value="Class-III_PLP-dep_AT"/>
</dbReference>
<evidence type="ECO:0000256" key="2">
    <source>
        <dbReference type="ARBA" id="ARBA00004998"/>
    </source>
</evidence>
<dbReference type="GO" id="GO:0004587">
    <property type="term" value="F:ornithine aminotransferase activity"/>
    <property type="evidence" value="ECO:0007669"/>
    <property type="project" value="UniProtKB-EC"/>
</dbReference>
<comment type="catalytic activity">
    <reaction evidence="9">
        <text>a 2-oxocarboxylate + L-ornithine = L-glutamate 5-semialdehyde + an L-alpha-amino acid</text>
        <dbReference type="Rhea" id="RHEA:13877"/>
        <dbReference type="ChEBI" id="CHEBI:35179"/>
        <dbReference type="ChEBI" id="CHEBI:46911"/>
        <dbReference type="ChEBI" id="CHEBI:58066"/>
        <dbReference type="ChEBI" id="CHEBI:59869"/>
        <dbReference type="EC" id="2.6.1.13"/>
    </reaction>
</comment>
<dbReference type="Gene3D" id="3.40.640.10">
    <property type="entry name" value="Type I PLP-dependent aspartate aminotransferase-like (Major domain)"/>
    <property type="match status" value="1"/>
</dbReference>
<dbReference type="PANTHER" id="PTHR11986:SF18">
    <property type="entry name" value="ORNITHINE AMINOTRANSFERASE, MITOCHONDRIAL"/>
    <property type="match status" value="1"/>
</dbReference>
<organism evidence="10 11">
    <name type="scientific">Prototheca wickerhamii</name>
    <dbReference type="NCBI Taxonomy" id="3111"/>
    <lineage>
        <taxon>Eukaryota</taxon>
        <taxon>Viridiplantae</taxon>
        <taxon>Chlorophyta</taxon>
        <taxon>core chlorophytes</taxon>
        <taxon>Trebouxiophyceae</taxon>
        <taxon>Chlorellales</taxon>
        <taxon>Chlorellaceae</taxon>
        <taxon>Prototheca</taxon>
    </lineage>
</organism>
<evidence type="ECO:0000256" key="6">
    <source>
        <dbReference type="ARBA" id="ARBA00022679"/>
    </source>
</evidence>
<dbReference type="InterPro" id="IPR049704">
    <property type="entry name" value="Aminotrans_3_PPA_site"/>
</dbReference>
<dbReference type="GO" id="GO:0019544">
    <property type="term" value="P:L-arginine catabolic process to L-glutamate"/>
    <property type="evidence" value="ECO:0007669"/>
    <property type="project" value="TreeGrafter"/>
</dbReference>
<reference evidence="10" key="1">
    <citation type="submission" date="2021-01" db="EMBL/GenBank/DDBJ databases">
        <authorList>
            <person name="Eckstrom K.M.E."/>
        </authorList>
    </citation>
    <scope>NUCLEOTIDE SEQUENCE</scope>
    <source>
        <strain evidence="10">UVCC 0001</strain>
    </source>
</reference>
<proteinExistence type="inferred from homology"/>
<dbReference type="InterPro" id="IPR015422">
    <property type="entry name" value="PyrdxlP-dep_Trfase_small"/>
</dbReference>
<evidence type="ECO:0000256" key="7">
    <source>
        <dbReference type="ARBA" id="ARBA00022898"/>
    </source>
</evidence>
<protein>
    <recommendedName>
        <fullName evidence="4 9">Ornithine aminotransferase</fullName>
        <ecNumber evidence="4 9">2.6.1.13</ecNumber>
    </recommendedName>
</protein>
<sequence>MQASKSLSLASKLSLGRSGINVARCMARRGMAGHTDALDPAPTARQQEFLDLEDKYGAHNYAPIPVVLTRGEGVFAWDIEGKRYYDFLSGYSALNQGHCHPKIIGALVDQAQKLTLTSRAFFNDCLGEYEEYITQLLGFDKVLPMNTGVEGGETALKLVRRWGYTVKGVPNNQAKVLYARENFWGRTTAAISSSTDPESYEGFGPYMPGLDIIPYNDIPALEAALEADPNIVAFMVEPIQGEAGVVIPDADYLTRAKEVLHRHNALLIADEVQTGLCRTGKMLAVQHEGVKPDVLILGKALSGGTMPISAVLADDDVMLTIKRGQHGSTFGGNPLAAKVAKASLEVLVEEKLAENAERMGNLFRQRLRDVDSPLVSEVRGRGLLNAIVIDESKGTGAWDLCLDLARRGFLTKPTHGNIIRLAPPLTISEEQIHEASDILEKAILDHTKA</sequence>
<dbReference type="FunFam" id="3.40.640.10:FF:000011">
    <property type="entry name" value="Ornithine aminotransferase"/>
    <property type="match status" value="1"/>
</dbReference>
<dbReference type="InterPro" id="IPR015421">
    <property type="entry name" value="PyrdxlP-dep_Trfase_major"/>
</dbReference>
<dbReference type="GO" id="GO:0030170">
    <property type="term" value="F:pyridoxal phosphate binding"/>
    <property type="evidence" value="ECO:0007669"/>
    <property type="project" value="InterPro"/>
</dbReference>
<accession>A0AAD9MKG0</accession>
<dbReference type="Proteomes" id="UP001255856">
    <property type="component" value="Unassembled WGS sequence"/>
</dbReference>
<keyword evidence="11" id="KW-1185">Reference proteome</keyword>
<dbReference type="EMBL" id="JASFZW010000005">
    <property type="protein sequence ID" value="KAK2078045.1"/>
    <property type="molecule type" value="Genomic_DNA"/>
</dbReference>
<evidence type="ECO:0000256" key="1">
    <source>
        <dbReference type="ARBA" id="ARBA00001933"/>
    </source>
</evidence>
<dbReference type="GO" id="GO:0005737">
    <property type="term" value="C:cytoplasm"/>
    <property type="evidence" value="ECO:0007669"/>
    <property type="project" value="TreeGrafter"/>
</dbReference>
<dbReference type="GO" id="GO:0010121">
    <property type="term" value="P:L-arginine catabolic process to proline via ornithine"/>
    <property type="evidence" value="ECO:0007669"/>
    <property type="project" value="TreeGrafter"/>
</dbReference>
<dbReference type="SUPFAM" id="SSF53383">
    <property type="entry name" value="PLP-dependent transferases"/>
    <property type="match status" value="1"/>
</dbReference>
<dbReference type="GO" id="GO:0042802">
    <property type="term" value="F:identical protein binding"/>
    <property type="evidence" value="ECO:0007669"/>
    <property type="project" value="TreeGrafter"/>
</dbReference>
<evidence type="ECO:0000313" key="11">
    <source>
        <dbReference type="Proteomes" id="UP001255856"/>
    </source>
</evidence>
<dbReference type="InterPro" id="IPR010164">
    <property type="entry name" value="Orn_aminotrans"/>
</dbReference>
<evidence type="ECO:0000256" key="5">
    <source>
        <dbReference type="ARBA" id="ARBA00022576"/>
    </source>
</evidence>
<dbReference type="AlphaFoldDB" id="A0AAD9MKG0"/>
<comment type="similarity">
    <text evidence="3 8">Belongs to the class-III pyridoxal-phosphate-dependent aminotransferase family.</text>
</comment>
<comment type="cofactor">
    <cofactor evidence="1 9">
        <name>pyridoxal 5'-phosphate</name>
        <dbReference type="ChEBI" id="CHEBI:597326"/>
    </cofactor>
</comment>
<keyword evidence="7 8" id="KW-0663">Pyridoxal phosphate</keyword>
<name>A0AAD9MKG0_PROWI</name>
<comment type="pathway">
    <text evidence="2 9">Amino-acid biosynthesis; L-proline biosynthesis; L-glutamate 5-semialdehyde from L-ornithine: step 1/1.</text>
</comment>
<dbReference type="Gene3D" id="3.90.1150.10">
    <property type="entry name" value="Aspartate Aminotransferase, domain 1"/>
    <property type="match status" value="1"/>
</dbReference>
<evidence type="ECO:0000313" key="10">
    <source>
        <dbReference type="EMBL" id="KAK2078045.1"/>
    </source>
</evidence>
<dbReference type="PIRSF" id="PIRSF000521">
    <property type="entry name" value="Transaminase_4ab_Lys_Orn"/>
    <property type="match status" value="1"/>
</dbReference>
<dbReference type="Pfam" id="PF00202">
    <property type="entry name" value="Aminotran_3"/>
    <property type="match status" value="1"/>
</dbReference>
<gene>
    <name evidence="10" type="ORF">QBZ16_003913</name>
</gene>
<dbReference type="NCBIfam" id="TIGR01885">
    <property type="entry name" value="Orn_aminotrans"/>
    <property type="match status" value="1"/>
</dbReference>
<dbReference type="EC" id="2.6.1.13" evidence="4 9"/>
<dbReference type="CDD" id="cd00610">
    <property type="entry name" value="OAT_like"/>
    <property type="match status" value="1"/>
</dbReference>
<dbReference type="PANTHER" id="PTHR11986">
    <property type="entry name" value="AMINOTRANSFERASE CLASS III"/>
    <property type="match status" value="1"/>
</dbReference>
<keyword evidence="6 9" id="KW-0808">Transferase</keyword>
<dbReference type="PROSITE" id="PS00600">
    <property type="entry name" value="AA_TRANSFER_CLASS_3"/>
    <property type="match status" value="1"/>
</dbReference>
<comment type="caution">
    <text evidence="10">The sequence shown here is derived from an EMBL/GenBank/DDBJ whole genome shotgun (WGS) entry which is preliminary data.</text>
</comment>